<keyword evidence="2" id="KW-0689">Ribosomal protein</keyword>
<dbReference type="Proteomes" id="UP000639338">
    <property type="component" value="Unassembled WGS sequence"/>
</dbReference>
<evidence type="ECO:0000256" key="4">
    <source>
        <dbReference type="ARBA" id="ARBA00044129"/>
    </source>
</evidence>
<keyword evidence="3" id="KW-0687">Ribonucleoprotein</keyword>
<dbReference type="GO" id="GO:0006412">
    <property type="term" value="P:translation"/>
    <property type="evidence" value="ECO:0007669"/>
    <property type="project" value="InterPro"/>
</dbReference>
<sequence length="220" mass="25346">MAAIARLTSRLCGIINNQIPKNYAPTFITALSNTGRQCNLMQTASLKTRVEWIPRKYNFQQPEEQTVIEDHSEAEDKLSNEIVGVINDQINQQSTSRLFAVVHLCGKQHKITDNDLVVVQGYWPPANGDKINLEKVLLVGGTDFTLIGRPILNRELVNIQATVIEKTLSHTKTHFRYKKRKQFRRIHFRRSEHTIIRINSITINRPIDKLQEFEGLDKVY</sequence>
<evidence type="ECO:0000313" key="5">
    <source>
        <dbReference type="EMBL" id="KAF7989971.1"/>
    </source>
</evidence>
<dbReference type="GO" id="GO:0005762">
    <property type="term" value="C:mitochondrial large ribosomal subunit"/>
    <property type="evidence" value="ECO:0007669"/>
    <property type="project" value="TreeGrafter"/>
</dbReference>
<name>A0A834XSG9_APHGI</name>
<dbReference type="OrthoDB" id="5994at2759"/>
<dbReference type="NCBIfam" id="TIGR00061">
    <property type="entry name" value="L21"/>
    <property type="match status" value="1"/>
</dbReference>
<dbReference type="Pfam" id="PF00829">
    <property type="entry name" value="Ribosomal_L21p"/>
    <property type="match status" value="1"/>
</dbReference>
<evidence type="ECO:0000313" key="6">
    <source>
        <dbReference type="Proteomes" id="UP000639338"/>
    </source>
</evidence>
<reference evidence="5 6" key="1">
    <citation type="submission" date="2020-08" db="EMBL/GenBank/DDBJ databases">
        <title>Aphidius gifuensis genome sequencing and assembly.</title>
        <authorList>
            <person name="Du Z."/>
        </authorList>
    </citation>
    <scope>NUCLEOTIDE SEQUENCE [LARGE SCALE GENOMIC DNA]</scope>
    <source>
        <strain evidence="5">YNYX2018</strain>
        <tissue evidence="5">Adults</tissue>
    </source>
</reference>
<dbReference type="InterPro" id="IPR036164">
    <property type="entry name" value="bL21-like_sf"/>
</dbReference>
<accession>A0A834XSG9</accession>
<dbReference type="InterPro" id="IPR001787">
    <property type="entry name" value="Ribosomal_bL21"/>
</dbReference>
<protein>
    <recommendedName>
        <fullName evidence="4">Large ribosomal subunit protein bL21m</fullName>
    </recommendedName>
</protein>
<proteinExistence type="inferred from homology"/>
<dbReference type="SUPFAM" id="SSF141091">
    <property type="entry name" value="L21p-like"/>
    <property type="match status" value="1"/>
</dbReference>
<dbReference type="GO" id="GO:0003723">
    <property type="term" value="F:RNA binding"/>
    <property type="evidence" value="ECO:0007669"/>
    <property type="project" value="InterPro"/>
</dbReference>
<organism evidence="5 6">
    <name type="scientific">Aphidius gifuensis</name>
    <name type="common">Parasitoid wasp</name>
    <dbReference type="NCBI Taxonomy" id="684658"/>
    <lineage>
        <taxon>Eukaryota</taxon>
        <taxon>Metazoa</taxon>
        <taxon>Ecdysozoa</taxon>
        <taxon>Arthropoda</taxon>
        <taxon>Hexapoda</taxon>
        <taxon>Insecta</taxon>
        <taxon>Pterygota</taxon>
        <taxon>Neoptera</taxon>
        <taxon>Endopterygota</taxon>
        <taxon>Hymenoptera</taxon>
        <taxon>Apocrita</taxon>
        <taxon>Ichneumonoidea</taxon>
        <taxon>Braconidae</taxon>
        <taxon>Aphidiinae</taxon>
        <taxon>Aphidius</taxon>
    </lineage>
</organism>
<dbReference type="EMBL" id="JACMRX010000005">
    <property type="protein sequence ID" value="KAF7989971.1"/>
    <property type="molecule type" value="Genomic_DNA"/>
</dbReference>
<comment type="similarity">
    <text evidence="1">Belongs to the bacterial ribosomal protein bL21 family.</text>
</comment>
<evidence type="ECO:0000256" key="1">
    <source>
        <dbReference type="ARBA" id="ARBA00008563"/>
    </source>
</evidence>
<dbReference type="AlphaFoldDB" id="A0A834XSG9"/>
<comment type="caution">
    <text evidence="5">The sequence shown here is derived from an EMBL/GenBank/DDBJ whole genome shotgun (WGS) entry which is preliminary data.</text>
</comment>
<dbReference type="PANTHER" id="PTHR21349:SF0">
    <property type="entry name" value="LARGE RIBOSOMAL SUBUNIT PROTEIN BL21M"/>
    <property type="match status" value="1"/>
</dbReference>
<dbReference type="GO" id="GO:0003735">
    <property type="term" value="F:structural constituent of ribosome"/>
    <property type="evidence" value="ECO:0007669"/>
    <property type="project" value="InterPro"/>
</dbReference>
<evidence type="ECO:0000256" key="3">
    <source>
        <dbReference type="ARBA" id="ARBA00023274"/>
    </source>
</evidence>
<dbReference type="InterPro" id="IPR028909">
    <property type="entry name" value="bL21-like"/>
</dbReference>
<dbReference type="PANTHER" id="PTHR21349">
    <property type="entry name" value="50S RIBOSOMAL PROTEIN L21"/>
    <property type="match status" value="1"/>
</dbReference>
<gene>
    <name evidence="5" type="ORF">HCN44_008645</name>
</gene>
<keyword evidence="6" id="KW-1185">Reference proteome</keyword>
<evidence type="ECO:0000256" key="2">
    <source>
        <dbReference type="ARBA" id="ARBA00022980"/>
    </source>
</evidence>